<sequence>MNIYQVMLTELLKTSTLTRGKYSPSDSVKNGHHVAVFVGHVPVILCGPASCKKSHTEAYRLSQEPAFQKAMSELKLSGKVSSGTVFGAEIDWQDEYEAILKSKSGVSEAGGEGELIAINLSQSLGLSTLICVNDSLAKIFDSQCPRLQDGIAIALLAESHMSNK</sequence>
<organism evidence="1 2">
    <name type="scientific">Vibrio chagasii</name>
    <dbReference type="NCBI Taxonomy" id="170679"/>
    <lineage>
        <taxon>Bacteria</taxon>
        <taxon>Pseudomonadati</taxon>
        <taxon>Pseudomonadota</taxon>
        <taxon>Gammaproteobacteria</taxon>
        <taxon>Vibrionales</taxon>
        <taxon>Vibrionaceae</taxon>
        <taxon>Vibrio</taxon>
    </lineage>
</organism>
<reference evidence="1 2" key="1">
    <citation type="submission" date="2019-09" db="EMBL/GenBank/DDBJ databases">
        <title>Draft genome sequences of 48 bacterial type strains from the CCUG.</title>
        <authorList>
            <person name="Tunovic T."/>
            <person name="Pineiro-Iglesias B."/>
            <person name="Unosson C."/>
            <person name="Inganas E."/>
            <person name="Ohlen M."/>
            <person name="Cardew S."/>
            <person name="Jensie-Markopoulos S."/>
            <person name="Salva-Serra F."/>
            <person name="Jaen-Luchoro D."/>
            <person name="Karlsson R."/>
            <person name="Svensson-Stadler L."/>
            <person name="Chun J."/>
            <person name="Moore E."/>
        </authorList>
    </citation>
    <scope>NUCLEOTIDE SEQUENCE [LARGE SCALE GENOMIC DNA]</scope>
    <source>
        <strain evidence="1 2">CCUG 48643</strain>
    </source>
</reference>
<name>A0A7V7NWX3_9VIBR</name>
<evidence type="ECO:0000313" key="2">
    <source>
        <dbReference type="Proteomes" id="UP000423756"/>
    </source>
</evidence>
<accession>A0A7V7NWX3</accession>
<proteinExistence type="predicted"/>
<dbReference type="RefSeq" id="WP_137406673.1">
    <property type="nucleotide sequence ID" value="NZ_AP025467.1"/>
</dbReference>
<dbReference type="AlphaFoldDB" id="A0A7V7NWX3"/>
<gene>
    <name evidence="1" type="ORF">F7Q91_02805</name>
</gene>
<evidence type="ECO:0000313" key="1">
    <source>
        <dbReference type="EMBL" id="KAB0482350.1"/>
    </source>
</evidence>
<protein>
    <submittedName>
        <fullName evidence="1">Uncharacterized protein</fullName>
    </submittedName>
</protein>
<comment type="caution">
    <text evidence="1">The sequence shown here is derived from an EMBL/GenBank/DDBJ whole genome shotgun (WGS) entry which is preliminary data.</text>
</comment>
<dbReference type="EMBL" id="VZPX01000004">
    <property type="protein sequence ID" value="KAB0482350.1"/>
    <property type="molecule type" value="Genomic_DNA"/>
</dbReference>
<dbReference type="GeneID" id="77344773"/>
<dbReference type="Proteomes" id="UP000423756">
    <property type="component" value="Unassembled WGS sequence"/>
</dbReference>